<dbReference type="EMBL" id="JACJIQ010000022">
    <property type="protein sequence ID" value="MBA9079432.1"/>
    <property type="molecule type" value="Genomic_DNA"/>
</dbReference>
<organism evidence="3 4">
    <name type="scientific">Rufibacter quisquiliarum</name>
    <dbReference type="NCBI Taxonomy" id="1549639"/>
    <lineage>
        <taxon>Bacteria</taxon>
        <taxon>Pseudomonadati</taxon>
        <taxon>Bacteroidota</taxon>
        <taxon>Cytophagia</taxon>
        <taxon>Cytophagales</taxon>
        <taxon>Hymenobacteraceae</taxon>
        <taxon>Rufibacter</taxon>
    </lineage>
</organism>
<evidence type="ECO:0000313" key="3">
    <source>
        <dbReference type="EMBL" id="MBA9079432.1"/>
    </source>
</evidence>
<sequence length="168" mass="19173">MAANEILQEPALDTLHLHRIFNAPRELVWQAWTTPALLMRWHGPKDFTAPVCHVDLRKGGITHLCMRSPEGQDFWSKGTYREIDAPHRMVVTDSFSDEQGNIISAANLGMGHDWPLELLVTLTFEEKDGKTHFHLQHEGLPTGEMLDLCRAGWIESLDKLENLLQQLQ</sequence>
<protein>
    <submittedName>
        <fullName evidence="3">Uncharacterized protein YndB with AHSA1/START domain</fullName>
    </submittedName>
</protein>
<keyword evidence="4" id="KW-1185">Reference proteome</keyword>
<evidence type="ECO:0000256" key="1">
    <source>
        <dbReference type="ARBA" id="ARBA00006817"/>
    </source>
</evidence>
<dbReference type="Pfam" id="PF08327">
    <property type="entry name" value="AHSA1"/>
    <property type="match status" value="1"/>
</dbReference>
<feature type="domain" description="Activator of Hsp90 ATPase homologue 1/2-like C-terminal" evidence="2">
    <location>
        <begin position="22"/>
        <end position="164"/>
    </location>
</feature>
<gene>
    <name evidence="3" type="ORF">FHS90_004168</name>
</gene>
<evidence type="ECO:0000313" key="4">
    <source>
        <dbReference type="Proteomes" id="UP000563094"/>
    </source>
</evidence>
<dbReference type="SUPFAM" id="SSF55961">
    <property type="entry name" value="Bet v1-like"/>
    <property type="match status" value="1"/>
</dbReference>
<comment type="similarity">
    <text evidence="1">Belongs to the AHA1 family.</text>
</comment>
<dbReference type="CDD" id="cd07814">
    <property type="entry name" value="SRPBCC_CalC_Aha1-like"/>
    <property type="match status" value="1"/>
</dbReference>
<dbReference type="Proteomes" id="UP000563094">
    <property type="component" value="Unassembled WGS sequence"/>
</dbReference>
<dbReference type="RefSeq" id="WP_182514327.1">
    <property type="nucleotide sequence ID" value="NZ_JACJIQ010000022.1"/>
</dbReference>
<dbReference type="Gene3D" id="3.30.530.20">
    <property type="match status" value="1"/>
</dbReference>
<name>A0A839GKQ5_9BACT</name>
<reference evidence="3 4" key="1">
    <citation type="submission" date="2020-08" db="EMBL/GenBank/DDBJ databases">
        <title>Genomic Encyclopedia of Type Strains, Phase IV (KMG-IV): sequencing the most valuable type-strain genomes for metagenomic binning, comparative biology and taxonomic classification.</title>
        <authorList>
            <person name="Goeker M."/>
        </authorList>
    </citation>
    <scope>NUCLEOTIDE SEQUENCE [LARGE SCALE GENOMIC DNA]</scope>
    <source>
        <strain evidence="3 4">DSM 29854</strain>
    </source>
</reference>
<dbReference type="InterPro" id="IPR013538">
    <property type="entry name" value="ASHA1/2-like_C"/>
</dbReference>
<evidence type="ECO:0000259" key="2">
    <source>
        <dbReference type="Pfam" id="PF08327"/>
    </source>
</evidence>
<dbReference type="AlphaFoldDB" id="A0A839GKQ5"/>
<accession>A0A839GKQ5</accession>
<comment type="caution">
    <text evidence="3">The sequence shown here is derived from an EMBL/GenBank/DDBJ whole genome shotgun (WGS) entry which is preliminary data.</text>
</comment>
<dbReference type="InterPro" id="IPR023393">
    <property type="entry name" value="START-like_dom_sf"/>
</dbReference>
<proteinExistence type="inferred from homology"/>